<name>A0A9P6GR97_9PLEO</name>
<gene>
    <name evidence="2" type="ORF">PMIN01_02723</name>
</gene>
<dbReference type="EMBL" id="WJXW01000002">
    <property type="protein sequence ID" value="KAF9740088.1"/>
    <property type="molecule type" value="Genomic_DNA"/>
</dbReference>
<comment type="caution">
    <text evidence="2">The sequence shown here is derived from an EMBL/GenBank/DDBJ whole genome shotgun (WGS) entry which is preliminary data.</text>
</comment>
<dbReference type="Proteomes" id="UP000756921">
    <property type="component" value="Unassembled WGS sequence"/>
</dbReference>
<keyword evidence="3" id="KW-1185">Reference proteome</keyword>
<reference evidence="2" key="1">
    <citation type="journal article" date="2020" name="Mol. Plant Microbe Interact.">
        <title>Genome Sequence of the Biocontrol Agent Coniothyrium minitans strain Conio (IMI 134523).</title>
        <authorList>
            <person name="Patel D."/>
            <person name="Shittu T.A."/>
            <person name="Baroncelli R."/>
            <person name="Muthumeenakshi S."/>
            <person name="Osborne T.H."/>
            <person name="Janganan T.K."/>
            <person name="Sreenivasaprasad S."/>
        </authorList>
    </citation>
    <scope>NUCLEOTIDE SEQUENCE</scope>
    <source>
        <strain evidence="2">Conio</strain>
    </source>
</reference>
<evidence type="ECO:0000256" key="1">
    <source>
        <dbReference type="SAM" id="MobiDB-lite"/>
    </source>
</evidence>
<evidence type="ECO:0000313" key="2">
    <source>
        <dbReference type="EMBL" id="KAF9740088.1"/>
    </source>
</evidence>
<accession>A0A9P6GR97</accession>
<dbReference type="OrthoDB" id="3783585at2759"/>
<feature type="region of interest" description="Disordered" evidence="1">
    <location>
        <begin position="184"/>
        <end position="209"/>
    </location>
</feature>
<proteinExistence type="predicted"/>
<protein>
    <submittedName>
        <fullName evidence="2">Uncharacterized protein</fullName>
    </submittedName>
</protein>
<organism evidence="2 3">
    <name type="scientific">Paraphaeosphaeria minitans</name>
    <dbReference type="NCBI Taxonomy" id="565426"/>
    <lineage>
        <taxon>Eukaryota</taxon>
        <taxon>Fungi</taxon>
        <taxon>Dikarya</taxon>
        <taxon>Ascomycota</taxon>
        <taxon>Pezizomycotina</taxon>
        <taxon>Dothideomycetes</taxon>
        <taxon>Pleosporomycetidae</taxon>
        <taxon>Pleosporales</taxon>
        <taxon>Massarineae</taxon>
        <taxon>Didymosphaeriaceae</taxon>
        <taxon>Paraphaeosphaeria</taxon>
    </lineage>
</organism>
<feature type="compositionally biased region" description="Polar residues" evidence="1">
    <location>
        <begin position="188"/>
        <end position="204"/>
    </location>
</feature>
<evidence type="ECO:0000313" key="3">
    <source>
        <dbReference type="Proteomes" id="UP000756921"/>
    </source>
</evidence>
<dbReference type="AlphaFoldDB" id="A0A9P6GR97"/>
<sequence>MATERNPPDNLECFRAKGPRGHSRSAKILAKAGIWIGYAASNKHNLSFQGLPSFKELKDNCENMTQPIPPMVDGGVSNDTRVAIYRACGETSPEIHLLEIQVMKRPATKVTIMPLHHNGQSCELFCILVPQRHDRTLQGLQVFRPYELEKDGNTFNSNYELASARNGGWVRTEDEVVEPLGIPLKESAGTTPTSLRSVSHSSPEQPIPVKHINNTKLRSGRKRAVYNYKTAPATAICRNAKLSTPFMPICHVIDAMPLGLPYARTLRHRISREMSHTATAHRETSSNDDNTVLPALTEQQAKRLLLVWVVVVDNTEYDFSHSILECPKFSDFLELVLTEAAGDPQVTEKIDSSIMWRLTYQVPGQLKKAFALRIDANEDQGYERLRHSVAQSSFWNNTLRGNIDIKLRLLA</sequence>